<evidence type="ECO:0000313" key="3">
    <source>
        <dbReference type="Proteomes" id="UP000034228"/>
    </source>
</evidence>
<protein>
    <recommendedName>
        <fullName evidence="1">Lcl C-terminal domain-containing protein</fullName>
    </recommendedName>
</protein>
<evidence type="ECO:0000313" key="2">
    <source>
        <dbReference type="EMBL" id="KKO45527.1"/>
    </source>
</evidence>
<reference evidence="2 3" key="1">
    <citation type="submission" date="2015-03" db="EMBL/GenBank/DDBJ databases">
        <title>Draft genome sequences of two protease-producing strains of Arsukibacterium isolated from two cold and alkaline environments.</title>
        <authorList>
            <person name="Lylloff J.E."/>
            <person name="Skov L.B."/>
            <person name="Jepsen M."/>
            <person name="Hallin P.F."/>
            <person name="Sorensen S.J."/>
            <person name="Stougaard P."/>
            <person name="Glaring M.A."/>
        </authorList>
    </citation>
    <scope>NUCLEOTIDE SEQUENCE [LARGE SCALE GENOMIC DNA]</scope>
    <source>
        <strain evidence="2 3">GCM72</strain>
    </source>
</reference>
<keyword evidence="3" id="KW-1185">Reference proteome</keyword>
<name>A0A0M2V3U3_9GAMM</name>
<dbReference type="Proteomes" id="UP000034228">
    <property type="component" value="Unassembled WGS sequence"/>
</dbReference>
<dbReference type="PANTHER" id="PTHR35812:SF1">
    <property type="entry name" value="LIPOPROTEIN"/>
    <property type="match status" value="1"/>
</dbReference>
<dbReference type="EMBL" id="LAHO01000009">
    <property type="protein sequence ID" value="KKO45527.1"/>
    <property type="molecule type" value="Genomic_DNA"/>
</dbReference>
<dbReference type="PANTHER" id="PTHR35812">
    <property type="entry name" value="LIPOPROTEIN"/>
    <property type="match status" value="1"/>
</dbReference>
<dbReference type="Pfam" id="PF07603">
    <property type="entry name" value="Lcl_C"/>
    <property type="match status" value="1"/>
</dbReference>
<evidence type="ECO:0000259" key="1">
    <source>
        <dbReference type="Pfam" id="PF07603"/>
    </source>
</evidence>
<gene>
    <name evidence="2" type="ORF">WG68_10390</name>
</gene>
<sequence>MKELIGGRYLVNNDGTVTDIQTNITWQRCSVGQTWTGETCAGEATRFKWYDAIQLSKDGWRLPTVDELDTLVFCGSGHRMPSIRPNGQFVSEANGFCKGDYVRPTINQLYFPNTPENAFWSSTPGPYGSDGGWYVGFGSGVVVYGASYFNYKVRLVRAEQ</sequence>
<accession>A0A0M2V3U3</accession>
<organism evidence="2 3">
    <name type="scientific">Arsukibacterium ikkense</name>
    <dbReference type="NCBI Taxonomy" id="336831"/>
    <lineage>
        <taxon>Bacteria</taxon>
        <taxon>Pseudomonadati</taxon>
        <taxon>Pseudomonadota</taxon>
        <taxon>Gammaproteobacteria</taxon>
        <taxon>Chromatiales</taxon>
        <taxon>Chromatiaceae</taxon>
        <taxon>Arsukibacterium</taxon>
    </lineage>
</organism>
<comment type="caution">
    <text evidence="2">The sequence shown here is derived from an EMBL/GenBank/DDBJ whole genome shotgun (WGS) entry which is preliminary data.</text>
</comment>
<dbReference type="STRING" id="336831.WG68_10390"/>
<dbReference type="AlphaFoldDB" id="A0A0M2V3U3"/>
<dbReference type="InterPro" id="IPR011460">
    <property type="entry name" value="Lcl_C"/>
</dbReference>
<proteinExistence type="predicted"/>
<dbReference type="PATRIC" id="fig|336831.14.peg.960"/>
<feature type="domain" description="Lcl C-terminal" evidence="1">
    <location>
        <begin position="15"/>
        <end position="157"/>
    </location>
</feature>